<dbReference type="InterPro" id="IPR059232">
    <property type="entry name" value="Porin_put"/>
</dbReference>
<gene>
    <name evidence="1" type="ORF">EB812_06685</name>
</gene>
<dbReference type="EMBL" id="SIXC01000006">
    <property type="protein sequence ID" value="TBH79984.1"/>
    <property type="molecule type" value="Genomic_DNA"/>
</dbReference>
<dbReference type="AlphaFoldDB" id="A0A6H3FC94"/>
<proteinExistence type="predicted"/>
<dbReference type="NCBIfam" id="NF033939">
    <property type="entry name" value="DESULF_POR1"/>
    <property type="match status" value="1"/>
</dbReference>
<evidence type="ECO:0000313" key="2">
    <source>
        <dbReference type="Proteomes" id="UP000292919"/>
    </source>
</evidence>
<dbReference type="Proteomes" id="UP000292919">
    <property type="component" value="Unassembled WGS sequence"/>
</dbReference>
<keyword evidence="2" id="KW-1185">Reference proteome</keyword>
<sequence length="444" mass="48253">MRLQLDAAASERLSGTVQIELGGYNRGMGQYWGSNASGGALGADGDWVKIKGAYLDWMLPQADLKVRMGIQPIQLPDFINNSQVLADDAAGITASYAVTENVGLTAFWVRVLNDNSTSATNRNPGYMDNLDAVGLTVPLTFDGLSLTPWGLYAGIGPAINYDNVNEAQISRYNSYAAGSGLRAGLLPLLPPKGGAHADRRLSEYGNAVWAGLPGQVTAFEPFRISWDAVYGSVQYDNSSLNRSGWLASLLLEYKLEWSVPGIYGWYTSGDDDDLGNGSERMPSIHPNNPNGFSEFAFHGDPIMGRDSLLGKSMAGTWGVGARLKDMSFVENLSHTLRVNYIGGTNDPGVLKKLHSATGSWMAPNDNAGYAGREGLYLTRNDGLLEVGLSNKYKMYENFTIYSSLYYDALFLDKSDSVWGNSCMNGENDRTADAWNASVTFVYQF</sequence>
<protein>
    <submittedName>
        <fullName evidence="1">Uncharacterized protein</fullName>
    </submittedName>
</protein>
<accession>A0A6H3FC94</accession>
<comment type="caution">
    <text evidence="1">The sequence shown here is derived from an EMBL/GenBank/DDBJ whole genome shotgun (WGS) entry which is preliminary data.</text>
</comment>
<evidence type="ECO:0000313" key="1">
    <source>
        <dbReference type="EMBL" id="TBH79984.1"/>
    </source>
</evidence>
<organism evidence="1 2">
    <name type="scientific">Desulfovibrio legallii</name>
    <dbReference type="NCBI Taxonomy" id="571438"/>
    <lineage>
        <taxon>Bacteria</taxon>
        <taxon>Pseudomonadati</taxon>
        <taxon>Thermodesulfobacteriota</taxon>
        <taxon>Desulfovibrionia</taxon>
        <taxon>Desulfovibrionales</taxon>
        <taxon>Desulfovibrionaceae</taxon>
        <taxon>Desulfovibrio</taxon>
    </lineage>
</organism>
<reference evidence="1 2" key="1">
    <citation type="submission" date="2018-12" db="EMBL/GenBank/DDBJ databases">
        <title>First genome draft of Desulfovibrio legallis sp. nov.</title>
        <authorList>
            <person name="Ben Dhia O."/>
            <person name="Najjari A."/>
            <person name="Ferjani R."/>
            <person name="Fhoula I."/>
            <person name="Fardeau M.-L."/>
            <person name="Boudabbous A."/>
            <person name="Ouzari H.I."/>
        </authorList>
    </citation>
    <scope>NUCLEOTIDE SEQUENCE [LARGE SCALE GENOMIC DNA]</scope>
    <source>
        <strain evidence="1 2">H1T</strain>
    </source>
</reference>
<name>A0A6H3FC94_9BACT</name>